<dbReference type="OrthoDB" id="1855062at2759"/>
<proteinExistence type="predicted"/>
<dbReference type="OMA" id="IDAFSIW"/>
<dbReference type="Pfam" id="PF25553">
    <property type="entry name" value="BTB-POZ_ANK-like"/>
    <property type="match status" value="1"/>
</dbReference>
<evidence type="ECO:0000313" key="5">
    <source>
        <dbReference type="EMBL" id="KAH7414974.1"/>
    </source>
</evidence>
<dbReference type="AlphaFoldDB" id="A0A8T2TAT5"/>
<dbReference type="InterPro" id="IPR058039">
    <property type="entry name" value="At3g05675-like_ankyrin"/>
</dbReference>
<comment type="function">
    <text evidence="1">May act as a substrate-specific adapter of an E3 ubiquitin-protein ligase complex (CUL3-RBX1-BTB) which mediates the ubiquitination and subsequent proteasomal degradation of target proteins.</text>
</comment>
<evidence type="ECO:0000256" key="2">
    <source>
        <dbReference type="ARBA" id="ARBA00004906"/>
    </source>
</evidence>
<dbReference type="Proteomes" id="UP000825935">
    <property type="component" value="Chromosome 14"/>
</dbReference>
<organism evidence="5 6">
    <name type="scientific">Ceratopteris richardii</name>
    <name type="common">Triangle waterfern</name>
    <dbReference type="NCBI Taxonomy" id="49495"/>
    <lineage>
        <taxon>Eukaryota</taxon>
        <taxon>Viridiplantae</taxon>
        <taxon>Streptophyta</taxon>
        <taxon>Embryophyta</taxon>
        <taxon>Tracheophyta</taxon>
        <taxon>Polypodiopsida</taxon>
        <taxon>Polypodiidae</taxon>
        <taxon>Polypodiales</taxon>
        <taxon>Pteridineae</taxon>
        <taxon>Pteridaceae</taxon>
        <taxon>Parkerioideae</taxon>
        <taxon>Ceratopteris</taxon>
    </lineage>
</organism>
<protein>
    <recommendedName>
        <fullName evidence="4">At3g05675-like ankyrin-like domain-containing protein</fullName>
    </recommendedName>
</protein>
<keyword evidence="6" id="KW-1185">Reference proteome</keyword>
<dbReference type="InterPro" id="IPR038920">
    <property type="entry name" value="At3g05675-like"/>
</dbReference>
<evidence type="ECO:0000313" key="6">
    <source>
        <dbReference type="Proteomes" id="UP000825935"/>
    </source>
</evidence>
<evidence type="ECO:0000256" key="1">
    <source>
        <dbReference type="ARBA" id="ARBA00002668"/>
    </source>
</evidence>
<evidence type="ECO:0000256" key="3">
    <source>
        <dbReference type="ARBA" id="ARBA00022786"/>
    </source>
</evidence>
<evidence type="ECO:0000259" key="4">
    <source>
        <dbReference type="Pfam" id="PF25553"/>
    </source>
</evidence>
<name>A0A8T2TAT5_CERRI</name>
<comment type="caution">
    <text evidence="5">The sequence shown here is derived from an EMBL/GenBank/DDBJ whole genome shotgun (WGS) entry which is preliminary data.</text>
</comment>
<comment type="pathway">
    <text evidence="2">Protein modification; protein ubiquitination.</text>
</comment>
<dbReference type="PANTHER" id="PTHR31060">
    <property type="entry name" value="OSJNBA0011J08.25 PROTEIN-RELATED"/>
    <property type="match status" value="1"/>
</dbReference>
<gene>
    <name evidence="5" type="ORF">KP509_14G021600</name>
</gene>
<dbReference type="EMBL" id="CM035419">
    <property type="protein sequence ID" value="KAH7414975.1"/>
    <property type="molecule type" value="Genomic_DNA"/>
</dbReference>
<accession>A0A8T2TAT5</accession>
<feature type="domain" description="At3g05675-like ankyrin-like" evidence="4">
    <location>
        <begin position="42"/>
        <end position="280"/>
    </location>
</feature>
<sequence length="289" mass="32868">MPWAEEDELKVTSLLSELQLEGKKVGEVLQRVSTDGKTGVDNVLMNLIQMITVGTCEKARHEMKSLMCRMLRENATQGCNADGLIKECLYEHCHSCVDKLVELFTMASTGAVIPNNTADDYRGILSSQIMRQADNLSWLLDIMIDRQVCDEFLQLWAFQTKLASLHPQVPLVLGRYEISRIMAGLCVALGKGQVLAPKEVRYELLHNWLQPLIDDFAWMRRACKGLDMATIQEGICQTISTLPLDQQQTMIIIWFERFVQNGDDCPKLQRAFELCWRRIFFGSISSNTC</sequence>
<dbReference type="PANTHER" id="PTHR31060:SF3">
    <property type="entry name" value="OS04G0579700 PROTEIN"/>
    <property type="match status" value="1"/>
</dbReference>
<dbReference type="EMBL" id="CM035419">
    <property type="protein sequence ID" value="KAH7414974.1"/>
    <property type="molecule type" value="Genomic_DNA"/>
</dbReference>
<reference evidence="5" key="1">
    <citation type="submission" date="2021-08" db="EMBL/GenBank/DDBJ databases">
        <title>WGS assembly of Ceratopteris richardii.</title>
        <authorList>
            <person name="Marchant D.B."/>
            <person name="Chen G."/>
            <person name="Jenkins J."/>
            <person name="Shu S."/>
            <person name="Leebens-Mack J."/>
            <person name="Grimwood J."/>
            <person name="Schmutz J."/>
            <person name="Soltis P."/>
            <person name="Soltis D."/>
            <person name="Chen Z.-H."/>
        </authorList>
    </citation>
    <scope>NUCLEOTIDE SEQUENCE</scope>
    <source>
        <strain evidence="5">Whitten #5841</strain>
        <tissue evidence="5">Leaf</tissue>
    </source>
</reference>
<keyword evidence="3" id="KW-0833">Ubl conjugation pathway</keyword>